<protein>
    <submittedName>
        <fullName evidence="1">Uncharacterized protein</fullName>
    </submittedName>
</protein>
<evidence type="ECO:0000313" key="1">
    <source>
        <dbReference type="EMBL" id="NKC02626.1"/>
    </source>
</evidence>
<dbReference type="EMBL" id="JAAVLN010000001">
    <property type="protein sequence ID" value="NKC02626.1"/>
    <property type="molecule type" value="Genomic_DNA"/>
</dbReference>
<organism evidence="1 2">
    <name type="scientific">Brucella haematophila</name>
    <dbReference type="NCBI Taxonomy" id="419474"/>
    <lineage>
        <taxon>Bacteria</taxon>
        <taxon>Pseudomonadati</taxon>
        <taxon>Pseudomonadota</taxon>
        <taxon>Alphaproteobacteria</taxon>
        <taxon>Hyphomicrobiales</taxon>
        <taxon>Brucellaceae</taxon>
        <taxon>Brucella/Ochrobactrum group</taxon>
        <taxon>Brucella</taxon>
    </lineage>
</organism>
<comment type="caution">
    <text evidence="1">The sequence shown here is derived from an EMBL/GenBank/DDBJ whole genome shotgun (WGS) entry which is preliminary data.</text>
</comment>
<reference evidence="1 2" key="1">
    <citation type="submission" date="2020-03" db="EMBL/GenBank/DDBJ databases">
        <title>Whole genome sequencing of clinical and environmental type strains of Ochrobactrum.</title>
        <authorList>
            <person name="Dharne M."/>
        </authorList>
    </citation>
    <scope>NUCLEOTIDE SEQUENCE [LARGE SCALE GENOMIC DNA]</scope>
    <source>
        <strain evidence="1 2">CIP 109452</strain>
    </source>
</reference>
<gene>
    <name evidence="1" type="ORF">HED55_02150</name>
</gene>
<name>A0ABX1DIM1_9HYPH</name>
<proteinExistence type="predicted"/>
<accession>A0ABX1DIM1</accession>
<keyword evidence="2" id="KW-1185">Reference proteome</keyword>
<evidence type="ECO:0000313" key="2">
    <source>
        <dbReference type="Proteomes" id="UP000704467"/>
    </source>
</evidence>
<sequence>MNVIQINKFGTIGLGAVIMLAASMGGSYAAKISNKDSAAQTIVVTEGASKREMVVAPGDTVGRFCASGCFVTFPNGDREALTGDETITLTGGKATLK</sequence>
<dbReference type="Proteomes" id="UP000704467">
    <property type="component" value="Unassembled WGS sequence"/>
</dbReference>